<dbReference type="SUPFAM" id="SSF56601">
    <property type="entry name" value="beta-lactamase/transpeptidase-like"/>
    <property type="match status" value="1"/>
</dbReference>
<feature type="domain" description="Penicillin binding protein A dimerisation" evidence="2">
    <location>
        <begin position="52"/>
        <end position="139"/>
    </location>
</feature>
<dbReference type="EMBL" id="RKQZ01000001">
    <property type="protein sequence ID" value="RPF23389.1"/>
    <property type="molecule type" value="Genomic_DNA"/>
</dbReference>
<dbReference type="Pfam" id="PF00905">
    <property type="entry name" value="Transpeptidase"/>
    <property type="match status" value="1"/>
</dbReference>
<comment type="caution">
    <text evidence="3">The sequence shown here is derived from an EMBL/GenBank/DDBJ whole genome shotgun (WGS) entry which is preliminary data.</text>
</comment>
<accession>A0A3N4YQT0</accession>
<dbReference type="PANTHER" id="PTHR30627:SF24">
    <property type="entry name" value="PENICILLIN-BINDING PROTEIN 4B"/>
    <property type="match status" value="1"/>
</dbReference>
<dbReference type="GO" id="GO:0071972">
    <property type="term" value="F:peptidoglycan L,D-transpeptidase activity"/>
    <property type="evidence" value="ECO:0007669"/>
    <property type="project" value="TreeGrafter"/>
</dbReference>
<dbReference type="GO" id="GO:0008658">
    <property type="term" value="F:penicillin binding"/>
    <property type="evidence" value="ECO:0007669"/>
    <property type="project" value="InterPro"/>
</dbReference>
<reference evidence="3 4" key="1">
    <citation type="submission" date="2018-11" db="EMBL/GenBank/DDBJ databases">
        <title>Sequencing the genomes of 1000 actinobacteria strains.</title>
        <authorList>
            <person name="Klenk H.-P."/>
        </authorList>
    </citation>
    <scope>NUCLEOTIDE SEQUENCE [LARGE SCALE GENOMIC DNA]</scope>
    <source>
        <strain evidence="3 4">DSM 15700</strain>
    </source>
</reference>
<dbReference type="GO" id="GO:0071555">
    <property type="term" value="P:cell wall organization"/>
    <property type="evidence" value="ECO:0007669"/>
    <property type="project" value="TreeGrafter"/>
</dbReference>
<gene>
    <name evidence="3" type="ORF">EDD34_4075</name>
</gene>
<dbReference type="InterPro" id="IPR050515">
    <property type="entry name" value="Beta-lactam/transpept"/>
</dbReference>
<organism evidence="3 4">
    <name type="scientific">Myceligenerans xiligouense</name>
    <dbReference type="NCBI Taxonomy" id="253184"/>
    <lineage>
        <taxon>Bacteria</taxon>
        <taxon>Bacillati</taxon>
        <taxon>Actinomycetota</taxon>
        <taxon>Actinomycetes</taxon>
        <taxon>Micrococcales</taxon>
        <taxon>Promicromonosporaceae</taxon>
        <taxon>Myceligenerans</taxon>
    </lineage>
</organism>
<dbReference type="Proteomes" id="UP000280501">
    <property type="component" value="Unassembled WGS sequence"/>
</dbReference>
<name>A0A3N4YQT0_9MICO</name>
<protein>
    <submittedName>
        <fullName evidence="3">Cell elongation-specific peptidoglycan D,D-transpeptidase</fullName>
    </submittedName>
</protein>
<evidence type="ECO:0000259" key="2">
    <source>
        <dbReference type="Pfam" id="PF21922"/>
    </source>
</evidence>
<dbReference type="InterPro" id="IPR001460">
    <property type="entry name" value="PCN-bd_Tpept"/>
</dbReference>
<dbReference type="Gene3D" id="3.90.1310.10">
    <property type="entry name" value="Penicillin-binding protein 2a (Domain 2)"/>
    <property type="match status" value="1"/>
</dbReference>
<feature type="domain" description="Penicillin-binding protein transpeptidase" evidence="1">
    <location>
        <begin position="160"/>
        <end position="503"/>
    </location>
</feature>
<keyword evidence="4" id="KW-1185">Reference proteome</keyword>
<dbReference type="OrthoDB" id="9766847at2"/>
<dbReference type="RefSeq" id="WP_123816174.1">
    <property type="nucleotide sequence ID" value="NZ_RKQZ01000001.1"/>
</dbReference>
<dbReference type="Pfam" id="PF21922">
    <property type="entry name" value="PBP_dimer_2"/>
    <property type="match status" value="1"/>
</dbReference>
<dbReference type="GO" id="GO:0005886">
    <property type="term" value="C:plasma membrane"/>
    <property type="evidence" value="ECO:0007669"/>
    <property type="project" value="TreeGrafter"/>
</dbReference>
<sequence>MNTTLRRLSTVVMAMFLVLMVSTTWIQYVQADELYGDTRNVRKIYRDLGAARGPIVVGDENVVISVPVDDNYGRQRVYADGDEGIAKMYAPITGFFAVNGNTVALERTANDYLSGRADSLWLDQLQNLITGQEATGSSVDTTIDPKIQRAAWEALGDYTGAAVALDPSTGAILAMVSKPSYDPNSLAVHDSGAVTETYQNLANAKPQINTSDGSEQFSPYSPLNNRTIEALYPPGSTFKIFTSAAAIEGGEFTPDSEVPAPNGYQLTNTQTTIDNFGGYDCVSGQTEITLADALRTSCNSAYLWLGGEVGADGMRDMFEDFRFDERLEVPMGTAAGGYPGLDNEDPDSVDRIELTGMGQGDVRLTPLQVAMLSATVANGGTEMEPYLIESIRDSDLEVVEKTNPSTLANPISSSTADALREMMINVVEDGSGTNAQIPGVSVAGKTGTAENGGNRQPTLWFTGFAPADDPQVAVAVVLENAGSSTEDTASGTLAAPIAKAILEAAIN</sequence>
<dbReference type="AlphaFoldDB" id="A0A3N4YQT0"/>
<dbReference type="InterPro" id="IPR054120">
    <property type="entry name" value="PBPA_dimer"/>
</dbReference>
<dbReference type="PANTHER" id="PTHR30627">
    <property type="entry name" value="PEPTIDOGLYCAN D,D-TRANSPEPTIDASE"/>
    <property type="match status" value="1"/>
</dbReference>
<evidence type="ECO:0000259" key="1">
    <source>
        <dbReference type="Pfam" id="PF00905"/>
    </source>
</evidence>
<proteinExistence type="predicted"/>
<evidence type="ECO:0000313" key="3">
    <source>
        <dbReference type="EMBL" id="RPF23389.1"/>
    </source>
</evidence>
<dbReference type="Gene3D" id="3.40.710.10">
    <property type="entry name" value="DD-peptidase/beta-lactamase superfamily"/>
    <property type="match status" value="1"/>
</dbReference>
<evidence type="ECO:0000313" key="4">
    <source>
        <dbReference type="Proteomes" id="UP000280501"/>
    </source>
</evidence>
<dbReference type="InterPro" id="IPR012338">
    <property type="entry name" value="Beta-lactam/transpept-like"/>
</dbReference>